<name>A0A0G0P8R5_9BACT</name>
<dbReference type="Proteomes" id="UP000034932">
    <property type="component" value="Unassembled WGS sequence"/>
</dbReference>
<sequence>MSDIKDREANNFHYEEIINGSETRILTLRDLTPSTIKRIAAVSLEGPDENTDVGHAFARRYGTREFLTYLATMPLNTPIKFTESTVGLHFPKPKEDPFSAKATTINTFNSKQEFLRGHANDMAFLTNRLLGRVPIENLRVFLPSWIIGVNQITSASPADRNKEIDTMIGEQGWIVGFLGMAASGMEEKEILKYFEIFERDYGVKTLKKGWLTDSKGINQLPNIIKSTPKFQGVRLDFDTLNEIERNIDFLYKILPEKNLPPLDPREIRERAPIIIKIGSIIFVLPSEQEYNIREAVQAGRNKADIHRTPKISEPSGKIYIDRFITVYPDIEEVEFYPFVPFKVYDKEAGH</sequence>
<reference evidence="1 2" key="1">
    <citation type="journal article" date="2015" name="Nature">
        <title>rRNA introns, odd ribosomes, and small enigmatic genomes across a large radiation of phyla.</title>
        <authorList>
            <person name="Brown C.T."/>
            <person name="Hug L.A."/>
            <person name="Thomas B.C."/>
            <person name="Sharon I."/>
            <person name="Castelle C.J."/>
            <person name="Singh A."/>
            <person name="Wilkins M.J."/>
            <person name="Williams K.H."/>
            <person name="Banfield J.F."/>
        </authorList>
    </citation>
    <scope>NUCLEOTIDE SEQUENCE [LARGE SCALE GENOMIC DNA]</scope>
</reference>
<gene>
    <name evidence="1" type="ORF">UT19_C0001G0073</name>
</gene>
<dbReference type="AlphaFoldDB" id="A0A0G0P8R5"/>
<protein>
    <submittedName>
        <fullName evidence="1">Uncharacterized protein</fullName>
    </submittedName>
</protein>
<proteinExistence type="predicted"/>
<evidence type="ECO:0000313" key="2">
    <source>
        <dbReference type="Proteomes" id="UP000034932"/>
    </source>
</evidence>
<comment type="caution">
    <text evidence="1">The sequence shown here is derived from an EMBL/GenBank/DDBJ whole genome shotgun (WGS) entry which is preliminary data.</text>
</comment>
<evidence type="ECO:0000313" key="1">
    <source>
        <dbReference type="EMBL" id="KKQ94539.1"/>
    </source>
</evidence>
<accession>A0A0G0P8R5</accession>
<dbReference type="EMBL" id="LBVW01000001">
    <property type="protein sequence ID" value="KKQ94539.1"/>
    <property type="molecule type" value="Genomic_DNA"/>
</dbReference>
<organism evidence="1 2">
    <name type="scientific">Candidatus Woesebacteria bacterium GW2011_GWB1_39_10b</name>
    <dbReference type="NCBI Taxonomy" id="1618573"/>
    <lineage>
        <taxon>Bacteria</taxon>
        <taxon>Candidatus Woeseibacteriota</taxon>
    </lineage>
</organism>